<dbReference type="AlphaFoldDB" id="A0A2G1WCS4"/>
<name>A0A2G1WCS4_9BACT</name>
<proteinExistence type="predicted"/>
<keyword evidence="2" id="KW-1185">Reference proteome</keyword>
<protein>
    <submittedName>
        <fullName evidence="1">Uncharacterized protein</fullName>
    </submittedName>
</protein>
<dbReference type="Proteomes" id="UP000225740">
    <property type="component" value="Unassembled WGS sequence"/>
</dbReference>
<dbReference type="EMBL" id="NIZW01000001">
    <property type="protein sequence ID" value="PHQ36844.1"/>
    <property type="molecule type" value="Genomic_DNA"/>
</dbReference>
<accession>A0A2G1WCS4</accession>
<reference evidence="1 2" key="1">
    <citation type="submission" date="2017-06" db="EMBL/GenBank/DDBJ databases">
        <title>Description of Rhodopirellula bahusiensis sp. nov.</title>
        <authorList>
            <person name="Kizina J."/>
            <person name="Harder J."/>
        </authorList>
    </citation>
    <scope>NUCLEOTIDE SEQUENCE [LARGE SCALE GENOMIC DNA]</scope>
    <source>
        <strain evidence="1 2">SWK21</strain>
    </source>
</reference>
<gene>
    <name evidence="1" type="ORF">CEE69_00090</name>
</gene>
<comment type="caution">
    <text evidence="1">The sequence shown here is derived from an EMBL/GenBank/DDBJ whole genome shotgun (WGS) entry which is preliminary data.</text>
</comment>
<organism evidence="1 2">
    <name type="scientific">Rhodopirellula bahusiensis</name>
    <dbReference type="NCBI Taxonomy" id="2014065"/>
    <lineage>
        <taxon>Bacteria</taxon>
        <taxon>Pseudomonadati</taxon>
        <taxon>Planctomycetota</taxon>
        <taxon>Planctomycetia</taxon>
        <taxon>Pirellulales</taxon>
        <taxon>Pirellulaceae</taxon>
        <taxon>Rhodopirellula</taxon>
    </lineage>
</organism>
<evidence type="ECO:0000313" key="1">
    <source>
        <dbReference type="EMBL" id="PHQ36844.1"/>
    </source>
</evidence>
<sequence length="64" mass="7221">MSELSERGPRRLKCFLRFSGTPMKWLRTIIFQTAQAAEASMRFHDEMDEATKPFAAGTQVPSGT</sequence>
<evidence type="ECO:0000313" key="2">
    <source>
        <dbReference type="Proteomes" id="UP000225740"/>
    </source>
</evidence>